<feature type="region of interest" description="Disordered" evidence="1">
    <location>
        <begin position="1"/>
        <end position="74"/>
    </location>
</feature>
<dbReference type="EMBL" id="GL379786">
    <property type="protein sequence ID" value="EGT30088.1"/>
    <property type="molecule type" value="Genomic_DNA"/>
</dbReference>
<dbReference type="HOGENOM" id="CLU_750562_0_0_1"/>
<protein>
    <submittedName>
        <fullName evidence="2">Uncharacterized protein</fullName>
    </submittedName>
</protein>
<dbReference type="InParanoid" id="G0M8J9"/>
<feature type="compositionally biased region" description="Basic and acidic residues" evidence="1">
    <location>
        <begin position="22"/>
        <end position="31"/>
    </location>
</feature>
<feature type="region of interest" description="Disordered" evidence="1">
    <location>
        <begin position="300"/>
        <end position="369"/>
    </location>
</feature>
<feature type="compositionally biased region" description="Basic and acidic residues" evidence="1">
    <location>
        <begin position="92"/>
        <end position="113"/>
    </location>
</feature>
<reference evidence="3" key="1">
    <citation type="submission" date="2011-07" db="EMBL/GenBank/DDBJ databases">
        <authorList>
            <consortium name="Caenorhabditis brenneri Sequencing and Analysis Consortium"/>
            <person name="Wilson R.K."/>
        </authorList>
    </citation>
    <scope>NUCLEOTIDE SEQUENCE [LARGE SCALE GENOMIC DNA]</scope>
    <source>
        <strain evidence="3">PB2801</strain>
    </source>
</reference>
<evidence type="ECO:0000313" key="2">
    <source>
        <dbReference type="EMBL" id="EGT30088.1"/>
    </source>
</evidence>
<feature type="compositionally biased region" description="Polar residues" evidence="1">
    <location>
        <begin position="128"/>
        <end position="149"/>
    </location>
</feature>
<dbReference type="Proteomes" id="UP000008068">
    <property type="component" value="Unassembled WGS sequence"/>
</dbReference>
<feature type="compositionally biased region" description="Low complexity" evidence="1">
    <location>
        <begin position="114"/>
        <end position="127"/>
    </location>
</feature>
<organism evidence="3">
    <name type="scientific">Caenorhabditis brenneri</name>
    <name type="common">Nematode worm</name>
    <dbReference type="NCBI Taxonomy" id="135651"/>
    <lineage>
        <taxon>Eukaryota</taxon>
        <taxon>Metazoa</taxon>
        <taxon>Ecdysozoa</taxon>
        <taxon>Nematoda</taxon>
        <taxon>Chromadorea</taxon>
        <taxon>Rhabditida</taxon>
        <taxon>Rhabditina</taxon>
        <taxon>Rhabditomorpha</taxon>
        <taxon>Rhabditoidea</taxon>
        <taxon>Rhabditidae</taxon>
        <taxon>Peloderinae</taxon>
        <taxon>Caenorhabditis</taxon>
    </lineage>
</organism>
<gene>
    <name evidence="2" type="ORF">CAEBREN_02816</name>
</gene>
<proteinExistence type="predicted"/>
<dbReference type="AlphaFoldDB" id="G0M8J9"/>
<sequence length="369" mass="42813">MHRMRREQNEDQPSRAGSPTERSPELSDRNRMLQQGNNSPIQMRRNPYEQEDGQLSRPVSPTDRARERRNQRHLFKRGELSQVIVLSEDESRELPSRPIDPHRRREVRLEEGPGQRNLGLGRRGNQPASETTNSIRTAPTLSTSRQQNMAFGGSGNQSGSGTTNTIRTATRSDVNTIGVGYNQTSNLPYRPFDQLYPQAPPLQPINTGSYLVAQCPSGYRHPADVLRIEQLERENIILGMSIAAAISTTTQQQQQQQQQQRHIEVESRDEINRELSEKCIALERKVQNLEQRIEHLEERSHRRRQVRNARRRRQDERYHGPTAPNNYRERSWSRESTTHRGDERNAGEYQEQYERHQEYGASAASYYDR</sequence>
<feature type="region of interest" description="Disordered" evidence="1">
    <location>
        <begin position="89"/>
        <end position="165"/>
    </location>
</feature>
<feature type="compositionally biased region" description="Basic and acidic residues" evidence="1">
    <location>
        <begin position="1"/>
        <end position="13"/>
    </location>
</feature>
<keyword evidence="3" id="KW-1185">Reference proteome</keyword>
<feature type="compositionally biased region" description="Polar residues" evidence="1">
    <location>
        <begin position="32"/>
        <end position="41"/>
    </location>
</feature>
<accession>G0M8J9</accession>
<name>G0M8J9_CAEBE</name>
<evidence type="ECO:0000313" key="3">
    <source>
        <dbReference type="Proteomes" id="UP000008068"/>
    </source>
</evidence>
<feature type="compositionally biased region" description="Basic and acidic residues" evidence="1">
    <location>
        <begin position="327"/>
        <end position="358"/>
    </location>
</feature>
<evidence type="ECO:0000256" key="1">
    <source>
        <dbReference type="SAM" id="MobiDB-lite"/>
    </source>
</evidence>
<feature type="compositionally biased region" description="Basic residues" evidence="1">
    <location>
        <begin position="301"/>
        <end position="312"/>
    </location>
</feature>